<keyword evidence="2" id="KW-1185">Reference proteome</keyword>
<evidence type="ECO:0000313" key="1">
    <source>
        <dbReference type="EMBL" id="NID10558.1"/>
    </source>
</evidence>
<dbReference type="EMBL" id="WAEL01000003">
    <property type="protein sequence ID" value="NID10558.1"/>
    <property type="molecule type" value="Genomic_DNA"/>
</dbReference>
<accession>A0ABX0QI68</accession>
<reference evidence="2" key="2">
    <citation type="submission" date="2023-07" db="EMBL/GenBank/DDBJ databases">
        <authorList>
            <person name="Jung D.-H."/>
        </authorList>
    </citation>
    <scope>NUCLEOTIDE SEQUENCE [LARGE SCALE GENOMIC DNA]</scope>
    <source>
        <strain evidence="2">JA-25</strain>
    </source>
</reference>
<proteinExistence type="predicted"/>
<evidence type="ECO:0000313" key="2">
    <source>
        <dbReference type="Proteomes" id="UP000606008"/>
    </source>
</evidence>
<dbReference type="Proteomes" id="UP000606008">
    <property type="component" value="Unassembled WGS sequence"/>
</dbReference>
<comment type="caution">
    <text evidence="1">The sequence shown here is derived from an EMBL/GenBank/DDBJ whole genome shotgun (WGS) entry which is preliminary data.</text>
</comment>
<name>A0ABX0QI68_9BACT</name>
<protein>
    <submittedName>
        <fullName evidence="1">Uncharacterized protein</fullName>
    </submittedName>
</protein>
<reference evidence="2" key="1">
    <citation type="submission" date="2019-09" db="EMBL/GenBank/DDBJ databases">
        <authorList>
            <person name="Jung D.-H."/>
        </authorList>
    </citation>
    <scope>NUCLEOTIDE SEQUENCE [LARGE SCALE GENOMIC DNA]</scope>
    <source>
        <strain evidence="2">JA-25</strain>
    </source>
</reference>
<sequence>MSTVPKKSSFYFSWGYNHEAYSRSTIRFRNTTTDNYDFTIVDAHAHESPDMADFWRITYLTIPQYQMNGGYFFNNKNGWGIELSWDHLKYTVDDYQTVRLQGNIRGRTIDKDTLLTPSFLHLQHTNGNNYLMINAVKKWPVWQGKHLSLDAITKAGVGPLISVTISTILGSSDSKGHFRPQGWVAGTSAGLKLTIYNRLFVQGDGQLAFANYTGAEIGADRVGRATHHFFSYAYMYRVGMNFPL</sequence>
<gene>
    <name evidence="1" type="ORF">F7231_10285</name>
</gene>
<organism evidence="1 2">
    <name type="scientific">Fibrivirga algicola</name>
    <dbReference type="NCBI Taxonomy" id="2950420"/>
    <lineage>
        <taxon>Bacteria</taxon>
        <taxon>Pseudomonadati</taxon>
        <taxon>Bacteroidota</taxon>
        <taxon>Cytophagia</taxon>
        <taxon>Cytophagales</taxon>
        <taxon>Spirosomataceae</taxon>
        <taxon>Fibrivirga</taxon>
    </lineage>
</organism>